<feature type="region of interest" description="Disordered" evidence="4">
    <location>
        <begin position="154"/>
        <end position="173"/>
    </location>
</feature>
<feature type="coiled-coil region" evidence="3">
    <location>
        <begin position="15"/>
        <end position="77"/>
    </location>
</feature>
<evidence type="ECO:0000256" key="1">
    <source>
        <dbReference type="ARBA" id="ARBA00022754"/>
    </source>
</evidence>
<evidence type="ECO:0000256" key="2">
    <source>
        <dbReference type="ARBA" id="ARBA00023054"/>
    </source>
</evidence>
<comment type="caution">
    <text evidence="6">The sequence shown here is derived from an EMBL/GenBank/DDBJ whole genome shotgun (WGS) entry which is preliminary data.</text>
</comment>
<dbReference type="Gene3D" id="1.20.5.1160">
    <property type="entry name" value="Vasodilator-stimulated phosphoprotein"/>
    <property type="match status" value="1"/>
</dbReference>
<dbReference type="EMBL" id="JAHUTI010022802">
    <property type="protein sequence ID" value="MED6240032.1"/>
    <property type="molecule type" value="Genomic_DNA"/>
</dbReference>
<evidence type="ECO:0000259" key="5">
    <source>
        <dbReference type="PROSITE" id="PS51842"/>
    </source>
</evidence>
<proteinExistence type="predicted"/>
<evidence type="ECO:0000313" key="6">
    <source>
        <dbReference type="EMBL" id="MED6240032.1"/>
    </source>
</evidence>
<evidence type="ECO:0000256" key="3">
    <source>
        <dbReference type="SAM" id="Coils"/>
    </source>
</evidence>
<keyword evidence="7" id="KW-1185">Reference proteome</keyword>
<protein>
    <recommendedName>
        <fullName evidence="5">IF rod domain-containing protein</fullName>
    </recommendedName>
</protein>
<evidence type="ECO:0000256" key="4">
    <source>
        <dbReference type="SAM" id="MobiDB-lite"/>
    </source>
</evidence>
<sequence>YIKKEAEAAADLARLKDFEAQLNGKEAMLATALSEKRGLESTLTKLQEELQEMETGLAQAKKQLADEMLMRIDLENRCQSLTEEMDFRKSMHEEEVKEARHRYETRLVEVDSGRKEEYENKLTQALDDMRAQNQEQIQIYKDNMESTYRVKCNSECEEPQTCPPGPETHTEEI</sequence>
<evidence type="ECO:0000313" key="7">
    <source>
        <dbReference type="Proteomes" id="UP001345963"/>
    </source>
</evidence>
<dbReference type="Proteomes" id="UP001345963">
    <property type="component" value="Unassembled WGS sequence"/>
</dbReference>
<feature type="domain" description="IF rod" evidence="5">
    <location>
        <begin position="1"/>
        <end position="173"/>
    </location>
</feature>
<dbReference type="PANTHER" id="PTHR45721:SF11">
    <property type="entry name" value="LAMIN DM0-RELATED"/>
    <property type="match status" value="1"/>
</dbReference>
<dbReference type="PROSITE" id="PS51842">
    <property type="entry name" value="IF_ROD_2"/>
    <property type="match status" value="1"/>
</dbReference>
<keyword evidence="1" id="KW-0403">Intermediate filament</keyword>
<dbReference type="PANTHER" id="PTHR45721">
    <property type="entry name" value="LAMIN DM0-RELATED"/>
    <property type="match status" value="1"/>
</dbReference>
<accession>A0ABU7APA7</accession>
<gene>
    <name evidence="6" type="ORF">ATANTOWER_015090</name>
</gene>
<reference evidence="6 7" key="1">
    <citation type="submission" date="2021-07" db="EMBL/GenBank/DDBJ databases">
        <authorList>
            <person name="Palmer J.M."/>
        </authorList>
    </citation>
    <scope>NUCLEOTIDE SEQUENCE [LARGE SCALE GENOMIC DNA]</scope>
    <source>
        <strain evidence="6 7">AT_MEX2019</strain>
        <tissue evidence="6">Muscle</tissue>
    </source>
</reference>
<keyword evidence="2 3" id="KW-0175">Coiled coil</keyword>
<feature type="non-terminal residue" evidence="6">
    <location>
        <position position="1"/>
    </location>
</feature>
<dbReference type="InterPro" id="IPR039008">
    <property type="entry name" value="IF_rod_dom"/>
</dbReference>
<organism evidence="6 7">
    <name type="scientific">Ataeniobius toweri</name>
    <dbReference type="NCBI Taxonomy" id="208326"/>
    <lineage>
        <taxon>Eukaryota</taxon>
        <taxon>Metazoa</taxon>
        <taxon>Chordata</taxon>
        <taxon>Craniata</taxon>
        <taxon>Vertebrata</taxon>
        <taxon>Euteleostomi</taxon>
        <taxon>Actinopterygii</taxon>
        <taxon>Neopterygii</taxon>
        <taxon>Teleostei</taxon>
        <taxon>Neoteleostei</taxon>
        <taxon>Acanthomorphata</taxon>
        <taxon>Ovalentaria</taxon>
        <taxon>Atherinomorphae</taxon>
        <taxon>Cyprinodontiformes</taxon>
        <taxon>Goodeidae</taxon>
        <taxon>Ataeniobius</taxon>
    </lineage>
</organism>
<dbReference type="Pfam" id="PF00038">
    <property type="entry name" value="Filament"/>
    <property type="match status" value="1"/>
</dbReference>
<name>A0ABU7APA7_9TELE</name>